<gene>
    <name evidence="1" type="ORF">BFAG_02036</name>
</gene>
<protein>
    <submittedName>
        <fullName evidence="1">Uncharacterized protein</fullName>
    </submittedName>
</protein>
<sequence length="56" mass="6758">MLTSYKDNINFLKARNRSSLIIQSIFNHKTVRISYTNAIFMRTTFLFHTYRILPLF</sequence>
<accession>A0ABN0BKC6</accession>
<reference evidence="1 2" key="1">
    <citation type="submission" date="2008-12" db="EMBL/GenBank/DDBJ databases">
        <title>Annotation of Bacteroides fragilis strain 3_1_12.</title>
        <authorList>
            <consortium name="The Broad Institute Genome Sequencing Platform"/>
            <person name="Ward D."/>
            <person name="Young S.K."/>
            <person name="Kodira C.D."/>
            <person name="Zeng Q."/>
            <person name="Koehrsen M."/>
            <person name="Alvarado L."/>
            <person name="Berlin A."/>
            <person name="Borenstein D."/>
            <person name="Chen Z."/>
            <person name="Engels R."/>
            <person name="Freedman E."/>
            <person name="Gellesch M."/>
            <person name="Goldberg J."/>
            <person name="Griggs A."/>
            <person name="Gujja S."/>
            <person name="Heiman D."/>
            <person name="Hepburn T."/>
            <person name="Howarth C."/>
            <person name="Jen D."/>
            <person name="Larson L."/>
            <person name="Lewis B."/>
            <person name="Mehta T."/>
            <person name="Park D."/>
            <person name="Pearson M."/>
            <person name="Roberts A."/>
            <person name="Saif S."/>
            <person name="Shea T."/>
            <person name="Shenoy N."/>
            <person name="Sisk P."/>
            <person name="Stolte C."/>
            <person name="Sykes S."/>
            <person name="Walk T."/>
            <person name="White J."/>
            <person name="Yandava C."/>
            <person name="Allen-Vercoe E."/>
            <person name="Strauss J."/>
            <person name="Ambrose C."/>
            <person name="Lander E."/>
            <person name="Nusbaum C."/>
            <person name="Galagan J."/>
            <person name="Birren B."/>
        </authorList>
    </citation>
    <scope>NUCLEOTIDE SEQUENCE [LARGE SCALE GENOMIC DNA]</scope>
    <source>
        <strain evidence="1 2">3_1_12</strain>
    </source>
</reference>
<evidence type="ECO:0000313" key="2">
    <source>
        <dbReference type="Proteomes" id="UP000005101"/>
    </source>
</evidence>
<dbReference type="Proteomes" id="UP000005101">
    <property type="component" value="Unassembled WGS sequence"/>
</dbReference>
<proteinExistence type="predicted"/>
<keyword evidence="2" id="KW-1185">Reference proteome</keyword>
<name>A0ABN0BKC6_BACFG</name>
<organism evidence="1 2">
    <name type="scientific">Bacteroides fragilis 3_1_12</name>
    <dbReference type="NCBI Taxonomy" id="457424"/>
    <lineage>
        <taxon>Bacteria</taxon>
        <taxon>Pseudomonadati</taxon>
        <taxon>Bacteroidota</taxon>
        <taxon>Bacteroidia</taxon>
        <taxon>Bacteroidales</taxon>
        <taxon>Bacteroidaceae</taxon>
        <taxon>Bacteroides</taxon>
    </lineage>
</organism>
<evidence type="ECO:0000313" key="1">
    <source>
        <dbReference type="EMBL" id="EFR53341.1"/>
    </source>
</evidence>
<dbReference type="EMBL" id="EQ973213">
    <property type="protein sequence ID" value="EFR53341.1"/>
    <property type="molecule type" value="Genomic_DNA"/>
</dbReference>